<evidence type="ECO:0000256" key="6">
    <source>
        <dbReference type="RuleBase" id="RU003915"/>
    </source>
</evidence>
<comment type="catalytic activity">
    <reaction evidence="1 5 6">
        <text>[protein]-peptidylproline (omega=180) = [protein]-peptidylproline (omega=0)</text>
        <dbReference type="Rhea" id="RHEA:16237"/>
        <dbReference type="Rhea" id="RHEA-COMP:10747"/>
        <dbReference type="Rhea" id="RHEA-COMP:10748"/>
        <dbReference type="ChEBI" id="CHEBI:83833"/>
        <dbReference type="ChEBI" id="CHEBI:83834"/>
        <dbReference type="EC" id="5.2.1.8"/>
    </reaction>
</comment>
<proteinExistence type="inferred from homology"/>
<organism evidence="11 12">
    <name type="scientific">Porphyromonas endodontalis (strain ATCC 35406 / DSM 24491 / JCM 8526 / CCUG 16442 / BCRC 14492 / NCTC 13058 / HG 370)</name>
    <name type="common">Bacteroides endodontalis</name>
    <dbReference type="NCBI Taxonomy" id="553175"/>
    <lineage>
        <taxon>Bacteria</taxon>
        <taxon>Pseudomonadati</taxon>
        <taxon>Bacteroidota</taxon>
        <taxon>Bacteroidia</taxon>
        <taxon>Bacteroidales</taxon>
        <taxon>Porphyromonadaceae</taxon>
        <taxon>Porphyromonas</taxon>
    </lineage>
</organism>
<feature type="region of interest" description="Disordered" evidence="8">
    <location>
        <begin position="240"/>
        <end position="271"/>
    </location>
</feature>
<keyword evidence="12" id="KW-1185">Reference proteome</keyword>
<evidence type="ECO:0000256" key="7">
    <source>
        <dbReference type="SAM" id="Coils"/>
    </source>
</evidence>
<dbReference type="InterPro" id="IPR000774">
    <property type="entry name" value="PPIase_FKBP_N"/>
</dbReference>
<dbReference type="STRING" id="553175.POREN0001_0860"/>
<dbReference type="Gene3D" id="3.10.50.40">
    <property type="match status" value="1"/>
</dbReference>
<protein>
    <recommendedName>
        <fullName evidence="6">Peptidyl-prolyl cis-trans isomerase</fullName>
        <ecNumber evidence="6">5.2.1.8</ecNumber>
    </recommendedName>
</protein>
<name>C3J9T8_POREA</name>
<dbReference type="AlphaFoldDB" id="C3J9T8"/>
<dbReference type="InterPro" id="IPR046357">
    <property type="entry name" value="PPIase_dom_sf"/>
</dbReference>
<dbReference type="GO" id="GO:0006457">
    <property type="term" value="P:protein folding"/>
    <property type="evidence" value="ECO:0007669"/>
    <property type="project" value="InterPro"/>
</dbReference>
<evidence type="ECO:0000256" key="1">
    <source>
        <dbReference type="ARBA" id="ARBA00000971"/>
    </source>
</evidence>
<evidence type="ECO:0000256" key="8">
    <source>
        <dbReference type="SAM" id="MobiDB-lite"/>
    </source>
</evidence>
<dbReference type="RefSeq" id="WP_004333267.1">
    <property type="nucleotide sequence ID" value="NZ_ACNN01000016.1"/>
</dbReference>
<evidence type="ECO:0000256" key="5">
    <source>
        <dbReference type="PROSITE-ProRule" id="PRU00277"/>
    </source>
</evidence>
<feature type="signal peptide" evidence="9">
    <location>
        <begin position="1"/>
        <end position="23"/>
    </location>
</feature>
<gene>
    <name evidence="11" type="ORF">POREN0001_0860</name>
</gene>
<dbReference type="Gene3D" id="1.10.287.460">
    <property type="entry name" value="Peptidyl-prolyl cis-trans isomerase, FKBP-type, N-terminal domain"/>
    <property type="match status" value="1"/>
</dbReference>
<evidence type="ECO:0000256" key="3">
    <source>
        <dbReference type="ARBA" id="ARBA00023110"/>
    </source>
</evidence>
<feature type="domain" description="PPIase FKBP-type" evidence="10">
    <location>
        <begin position="147"/>
        <end position="233"/>
    </location>
</feature>
<comment type="caution">
    <text evidence="11">The sequence shown here is derived from an EMBL/GenBank/DDBJ whole genome shotgun (WGS) entry which is preliminary data.</text>
</comment>
<dbReference type="GO" id="GO:0003755">
    <property type="term" value="F:peptidyl-prolyl cis-trans isomerase activity"/>
    <property type="evidence" value="ECO:0007669"/>
    <property type="project" value="UniProtKB-UniRule"/>
</dbReference>
<keyword evidence="7" id="KW-0175">Coiled coil</keyword>
<feature type="coiled-coil region" evidence="7">
    <location>
        <begin position="92"/>
        <end position="119"/>
    </location>
</feature>
<comment type="similarity">
    <text evidence="2 6">Belongs to the FKBP-type PPIase family.</text>
</comment>
<dbReference type="PROSITE" id="PS50059">
    <property type="entry name" value="FKBP_PPIASE"/>
    <property type="match status" value="1"/>
</dbReference>
<dbReference type="eggNOG" id="COG0545">
    <property type="taxonomic scope" value="Bacteria"/>
</dbReference>
<dbReference type="SUPFAM" id="SSF54534">
    <property type="entry name" value="FKBP-like"/>
    <property type="match status" value="1"/>
</dbReference>
<dbReference type="PANTHER" id="PTHR43811">
    <property type="entry name" value="FKBP-TYPE PEPTIDYL-PROLYL CIS-TRANS ISOMERASE FKPA"/>
    <property type="match status" value="1"/>
</dbReference>
<dbReference type="EC" id="5.2.1.8" evidence="6"/>
<keyword evidence="9" id="KW-0732">Signal</keyword>
<evidence type="ECO:0000256" key="4">
    <source>
        <dbReference type="ARBA" id="ARBA00023235"/>
    </source>
</evidence>
<dbReference type="InterPro" id="IPR036944">
    <property type="entry name" value="PPIase_FKBP_N_sf"/>
</dbReference>
<evidence type="ECO:0000313" key="12">
    <source>
        <dbReference type="Proteomes" id="UP000004295"/>
    </source>
</evidence>
<evidence type="ECO:0000256" key="2">
    <source>
        <dbReference type="ARBA" id="ARBA00006577"/>
    </source>
</evidence>
<keyword evidence="4 5" id="KW-0413">Isomerase</keyword>
<dbReference type="PANTHER" id="PTHR43811:SF19">
    <property type="entry name" value="39 KDA FK506-BINDING NUCLEAR PROTEIN"/>
    <property type="match status" value="1"/>
</dbReference>
<evidence type="ECO:0000313" key="11">
    <source>
        <dbReference type="EMBL" id="EEN82997.1"/>
    </source>
</evidence>
<dbReference type="Pfam" id="PF00254">
    <property type="entry name" value="FKBP_C"/>
    <property type="match status" value="1"/>
</dbReference>
<dbReference type="Proteomes" id="UP000004295">
    <property type="component" value="Unassembled WGS sequence"/>
</dbReference>
<accession>C3J9T8</accession>
<sequence length="271" mass="29237">MKLYRTLSAAALLLAAVHTHSWAQTATTTEGKKVTAEQASYALGTMVGRSIEETLKGAPGGKNLDKAIILKSITEYFSGNSQLSPEDAGNQLNSYFETAQKAEAEARKAEGEKFLAENAKKKGVKVTESGLQYKILVEGKGIKPTVEDTVQVHYRGRLIDGTEFDSSYSHGEPIKFSPLQVIPGWTEGLCLLRKGTKAELYIPASLAYGDRGAGNKIPPHSVLIFEIEMLDVIKGEPIPVSDISKVDDKGAAPKADSKEAKATSKTKLKKK</sequence>
<feature type="compositionally biased region" description="Basic and acidic residues" evidence="8">
    <location>
        <begin position="244"/>
        <end position="262"/>
    </location>
</feature>
<dbReference type="Pfam" id="PF01346">
    <property type="entry name" value="FKBP_N"/>
    <property type="match status" value="1"/>
</dbReference>
<dbReference type="InterPro" id="IPR001179">
    <property type="entry name" value="PPIase_FKBP_dom"/>
</dbReference>
<reference evidence="11 12" key="1">
    <citation type="submission" date="2009-04" db="EMBL/GenBank/DDBJ databases">
        <authorList>
            <person name="Sebastian Y."/>
            <person name="Madupu R."/>
            <person name="Durkin A.S."/>
            <person name="Torralba M."/>
            <person name="Methe B."/>
            <person name="Sutton G.G."/>
            <person name="Strausberg R.L."/>
            <person name="Nelson K.E."/>
        </authorList>
    </citation>
    <scope>NUCLEOTIDE SEQUENCE [LARGE SCALE GENOMIC DNA]</scope>
    <source>
        <strain evidence="12">ATCC 35406 / BCRC 14492 / JCM 8526 / NCTC 13058 / HG 370</strain>
    </source>
</reference>
<feature type="chain" id="PRO_5002928021" description="Peptidyl-prolyl cis-trans isomerase" evidence="9">
    <location>
        <begin position="24"/>
        <end position="271"/>
    </location>
</feature>
<keyword evidence="3 5" id="KW-0697">Rotamase</keyword>
<dbReference type="GeneID" id="93366467"/>
<evidence type="ECO:0000259" key="10">
    <source>
        <dbReference type="PROSITE" id="PS50059"/>
    </source>
</evidence>
<evidence type="ECO:0000256" key="9">
    <source>
        <dbReference type="SAM" id="SignalP"/>
    </source>
</evidence>
<dbReference type="EMBL" id="ACNN01000016">
    <property type="protein sequence ID" value="EEN82997.1"/>
    <property type="molecule type" value="Genomic_DNA"/>
</dbReference>
<dbReference type="FunFam" id="3.10.50.40:FF:000006">
    <property type="entry name" value="Peptidyl-prolyl cis-trans isomerase"/>
    <property type="match status" value="1"/>
</dbReference>